<feature type="chain" id="PRO_5001516300" evidence="1">
    <location>
        <begin position="20"/>
        <end position="133"/>
    </location>
</feature>
<proteinExistence type="evidence at transcript level"/>
<protein>
    <submittedName>
        <fullName evidence="2">Putative secreted protein</fullName>
    </submittedName>
</protein>
<keyword evidence="1" id="KW-0732">Signal</keyword>
<sequence length="133" mass="15024">MDAFFVWVFWMSVRSTAHAALCLLSLYYGMPGVCGGVKKIEREKLCLYSCPKMVCKRVYFCYINRALCTLQPGIDIFTTNGSICGVSLRHARSARGIFRGNFNSFFFTFSCPLILVRASGDTAYRTRLCSFCT</sequence>
<name>A0A023FBZ6_AMBCJ</name>
<dbReference type="EMBL" id="GBBK01005445">
    <property type="protein sequence ID" value="JAC19037.1"/>
    <property type="molecule type" value="mRNA"/>
</dbReference>
<evidence type="ECO:0000313" key="2">
    <source>
        <dbReference type="EMBL" id="JAC19037.1"/>
    </source>
</evidence>
<accession>A0A023FBZ6</accession>
<feature type="signal peptide" evidence="1">
    <location>
        <begin position="1"/>
        <end position="19"/>
    </location>
</feature>
<organism evidence="2">
    <name type="scientific">Amblyomma cajennense</name>
    <name type="common">Cayenne tick</name>
    <name type="synonym">Acarus cajennensis</name>
    <dbReference type="NCBI Taxonomy" id="34607"/>
    <lineage>
        <taxon>Eukaryota</taxon>
        <taxon>Metazoa</taxon>
        <taxon>Ecdysozoa</taxon>
        <taxon>Arthropoda</taxon>
        <taxon>Chelicerata</taxon>
        <taxon>Arachnida</taxon>
        <taxon>Acari</taxon>
        <taxon>Parasitiformes</taxon>
        <taxon>Ixodida</taxon>
        <taxon>Ixodoidea</taxon>
        <taxon>Ixodidae</taxon>
        <taxon>Amblyomminae</taxon>
        <taxon>Amblyomma</taxon>
    </lineage>
</organism>
<evidence type="ECO:0000256" key="1">
    <source>
        <dbReference type="SAM" id="SignalP"/>
    </source>
</evidence>
<dbReference type="AlphaFoldDB" id="A0A023FBZ6"/>
<reference evidence="2" key="1">
    <citation type="submission" date="2014-03" db="EMBL/GenBank/DDBJ databases">
        <title>The sialotranscriptome of Amblyomma triste, Amblyomma parvum and Amblyomma cajennense ticks, uncovered by 454-based RNA-seq.</title>
        <authorList>
            <person name="Garcia G.R."/>
            <person name="Gardinassi L.G."/>
            <person name="Ribeiro J.M."/>
            <person name="Anatriello E."/>
            <person name="Ferreira B.R."/>
            <person name="Moreira H.N."/>
            <person name="Mafra C."/>
            <person name="Olegario M.M."/>
            <person name="Szabo P.J."/>
            <person name="Miranda-Santos I.K."/>
            <person name="Maruyama S.R."/>
        </authorList>
    </citation>
    <scope>NUCLEOTIDE SEQUENCE</scope>
    <source>
        <strain evidence="2">Uberlandia</strain>
        <tissue evidence="2">Salivary glands</tissue>
    </source>
</reference>